<name>A0A1G2MUN2_9BACT</name>
<feature type="region of interest" description="Disordered" evidence="1">
    <location>
        <begin position="1"/>
        <end position="25"/>
    </location>
</feature>
<gene>
    <name evidence="2" type="ORF">A3C06_04395</name>
</gene>
<feature type="compositionally biased region" description="Polar residues" evidence="1">
    <location>
        <begin position="14"/>
        <end position="23"/>
    </location>
</feature>
<organism evidence="2 3">
    <name type="scientific">Candidatus Taylorbacteria bacterium RIFCSPHIGHO2_02_FULL_46_13</name>
    <dbReference type="NCBI Taxonomy" id="1802312"/>
    <lineage>
        <taxon>Bacteria</taxon>
        <taxon>Candidatus Tayloriibacteriota</taxon>
    </lineage>
</organism>
<sequence length="192" mass="22060">MTAHAVTDDRKANQKPTPEQVDTYTRRESELRTRFLKGILDTSGVLDLLQRTLELVKGFINGNVQPEIPDWADKENPIIQHTLCGVFDPSRLTTANVFAEGESVLEGEQYLARAQKLDSMNACAFDFYAKPENWKYLPKDVDVIVFPQTVFRGSDGNRYVRYLYRYGLEWYRNVKWLGRGFDRGCRVAVLAS</sequence>
<accession>A0A1G2MUN2</accession>
<feature type="compositionally biased region" description="Basic and acidic residues" evidence="1">
    <location>
        <begin position="1"/>
        <end position="12"/>
    </location>
</feature>
<protein>
    <submittedName>
        <fullName evidence="2">Uncharacterized protein</fullName>
    </submittedName>
</protein>
<dbReference type="EMBL" id="MHRQ01000013">
    <property type="protein sequence ID" value="OHA26979.1"/>
    <property type="molecule type" value="Genomic_DNA"/>
</dbReference>
<comment type="caution">
    <text evidence="2">The sequence shown here is derived from an EMBL/GenBank/DDBJ whole genome shotgun (WGS) entry which is preliminary data.</text>
</comment>
<evidence type="ECO:0000313" key="3">
    <source>
        <dbReference type="Proteomes" id="UP000177565"/>
    </source>
</evidence>
<evidence type="ECO:0000256" key="1">
    <source>
        <dbReference type="SAM" id="MobiDB-lite"/>
    </source>
</evidence>
<reference evidence="2 3" key="1">
    <citation type="journal article" date="2016" name="Nat. Commun.">
        <title>Thousands of microbial genomes shed light on interconnected biogeochemical processes in an aquifer system.</title>
        <authorList>
            <person name="Anantharaman K."/>
            <person name="Brown C.T."/>
            <person name="Hug L.A."/>
            <person name="Sharon I."/>
            <person name="Castelle C.J."/>
            <person name="Probst A.J."/>
            <person name="Thomas B.C."/>
            <person name="Singh A."/>
            <person name="Wilkins M.J."/>
            <person name="Karaoz U."/>
            <person name="Brodie E.L."/>
            <person name="Williams K.H."/>
            <person name="Hubbard S.S."/>
            <person name="Banfield J.F."/>
        </authorList>
    </citation>
    <scope>NUCLEOTIDE SEQUENCE [LARGE SCALE GENOMIC DNA]</scope>
</reference>
<dbReference type="Proteomes" id="UP000177565">
    <property type="component" value="Unassembled WGS sequence"/>
</dbReference>
<proteinExistence type="predicted"/>
<dbReference type="AlphaFoldDB" id="A0A1G2MUN2"/>
<evidence type="ECO:0000313" key="2">
    <source>
        <dbReference type="EMBL" id="OHA26979.1"/>
    </source>
</evidence>